<organism evidence="3 4">
    <name type="scientific">Nocardiopsis lambiniae</name>
    <dbReference type="NCBI Taxonomy" id="3075539"/>
    <lineage>
        <taxon>Bacteria</taxon>
        <taxon>Bacillati</taxon>
        <taxon>Actinomycetota</taxon>
        <taxon>Actinomycetes</taxon>
        <taxon>Streptosporangiales</taxon>
        <taxon>Nocardiopsidaceae</taxon>
        <taxon>Nocardiopsis</taxon>
    </lineage>
</organism>
<accession>A0ABU2MDU3</accession>
<evidence type="ECO:0000313" key="3">
    <source>
        <dbReference type="EMBL" id="MDT0330854.1"/>
    </source>
</evidence>
<gene>
    <name evidence="3" type="ORF">RM479_20740</name>
</gene>
<dbReference type="EMBL" id="JAVREP010000016">
    <property type="protein sequence ID" value="MDT0330854.1"/>
    <property type="molecule type" value="Genomic_DNA"/>
</dbReference>
<dbReference type="Proteomes" id="UP001183390">
    <property type="component" value="Unassembled WGS sequence"/>
</dbReference>
<feature type="compositionally biased region" description="Basic and acidic residues" evidence="1">
    <location>
        <begin position="31"/>
        <end position="40"/>
    </location>
</feature>
<feature type="transmembrane region" description="Helical" evidence="2">
    <location>
        <begin position="7"/>
        <end position="29"/>
    </location>
</feature>
<proteinExistence type="predicted"/>
<reference evidence="4" key="1">
    <citation type="submission" date="2023-07" db="EMBL/GenBank/DDBJ databases">
        <title>30 novel species of actinomycetes from the DSMZ collection.</title>
        <authorList>
            <person name="Nouioui I."/>
        </authorList>
    </citation>
    <scope>NUCLEOTIDE SEQUENCE [LARGE SCALE GENOMIC DNA]</scope>
    <source>
        <strain evidence="4">DSM 44743</strain>
    </source>
</reference>
<comment type="caution">
    <text evidence="3">The sequence shown here is derived from an EMBL/GenBank/DDBJ whole genome shotgun (WGS) entry which is preliminary data.</text>
</comment>
<keyword evidence="2" id="KW-1133">Transmembrane helix</keyword>
<feature type="region of interest" description="Disordered" evidence="1">
    <location>
        <begin position="31"/>
        <end position="56"/>
    </location>
</feature>
<evidence type="ECO:0000256" key="2">
    <source>
        <dbReference type="SAM" id="Phobius"/>
    </source>
</evidence>
<keyword evidence="4" id="KW-1185">Reference proteome</keyword>
<keyword evidence="2" id="KW-0472">Membrane</keyword>
<dbReference type="RefSeq" id="WP_311513440.1">
    <property type="nucleotide sequence ID" value="NZ_JAVREP010000016.1"/>
</dbReference>
<evidence type="ECO:0000256" key="1">
    <source>
        <dbReference type="SAM" id="MobiDB-lite"/>
    </source>
</evidence>
<evidence type="ECO:0008006" key="5">
    <source>
        <dbReference type="Google" id="ProtNLM"/>
    </source>
</evidence>
<sequence length="196" mass="20017">MGPLVRAAVITAGVAVVSVAAIGGGLWAARDDPDRPHPGDVHTSAPDCGDLDGPLDEHLPGAVFDLDGRGPLSGGEGVVCRWTSAGTSDDARQGALRVEFSALFTDPTDAEPVPGADRAREAYEALTPGTAEAVALPTGEGRVWRGGSPGDTELAFFVDNLLVRVSYAAVDGTEPVGADEGRDTVVAFAERIGEGL</sequence>
<name>A0ABU2MDU3_9ACTN</name>
<keyword evidence="2" id="KW-0812">Transmembrane</keyword>
<protein>
    <recommendedName>
        <fullName evidence="5">DUF3558 domain-containing protein</fullName>
    </recommendedName>
</protein>
<evidence type="ECO:0000313" key="4">
    <source>
        <dbReference type="Proteomes" id="UP001183390"/>
    </source>
</evidence>